<protein>
    <recommendedName>
        <fullName evidence="1">Reverse transcriptase domain-containing protein</fullName>
    </recommendedName>
</protein>
<dbReference type="AlphaFoldDB" id="A0AAN8GFN6"/>
<name>A0AAN8GFN6_PATCE</name>
<reference evidence="2 3" key="1">
    <citation type="submission" date="2024-01" db="EMBL/GenBank/DDBJ databases">
        <title>The genome of the rayed Mediterranean limpet Patella caerulea (Linnaeus, 1758).</title>
        <authorList>
            <person name="Anh-Thu Weber A."/>
            <person name="Halstead-Nussloch G."/>
        </authorList>
    </citation>
    <scope>NUCLEOTIDE SEQUENCE [LARGE SCALE GENOMIC DNA]</scope>
    <source>
        <strain evidence="2">AATW-2023a</strain>
        <tissue evidence="2">Whole specimen</tissue>
    </source>
</reference>
<comment type="caution">
    <text evidence="2">The sequence shown here is derived from an EMBL/GenBank/DDBJ whole genome shotgun (WGS) entry which is preliminary data.</text>
</comment>
<dbReference type="InterPro" id="IPR043502">
    <property type="entry name" value="DNA/RNA_pol_sf"/>
</dbReference>
<evidence type="ECO:0000259" key="1">
    <source>
        <dbReference type="PROSITE" id="PS50878"/>
    </source>
</evidence>
<evidence type="ECO:0000313" key="3">
    <source>
        <dbReference type="Proteomes" id="UP001347796"/>
    </source>
</evidence>
<sequence>MDIKSAFRLLTINPGDFDLLGYYFNNCFYIDKCLPMGCAISCNLFEKFVTFLHWIIEYNSGCNSFDHYLDDFIFMGSSDSNDCSMLMSVFTDLCNEIGVPVASEETVGPLTRLTFPGLEIDSVD</sequence>
<dbReference type="SUPFAM" id="SSF56672">
    <property type="entry name" value="DNA/RNA polymerases"/>
    <property type="match status" value="1"/>
</dbReference>
<accession>A0AAN8GFN6</accession>
<dbReference type="PANTHER" id="PTHR33050:SF8">
    <property type="entry name" value="REVERSE TRANSCRIPTASE DOMAIN-CONTAINING PROTEIN"/>
    <property type="match status" value="1"/>
</dbReference>
<dbReference type="InterPro" id="IPR000477">
    <property type="entry name" value="RT_dom"/>
</dbReference>
<dbReference type="InterPro" id="IPR052055">
    <property type="entry name" value="Hepadnavirus_pol/RT"/>
</dbReference>
<keyword evidence="3" id="KW-1185">Reference proteome</keyword>
<organism evidence="2 3">
    <name type="scientific">Patella caerulea</name>
    <name type="common">Rayed Mediterranean limpet</name>
    <dbReference type="NCBI Taxonomy" id="87958"/>
    <lineage>
        <taxon>Eukaryota</taxon>
        <taxon>Metazoa</taxon>
        <taxon>Spiralia</taxon>
        <taxon>Lophotrochozoa</taxon>
        <taxon>Mollusca</taxon>
        <taxon>Gastropoda</taxon>
        <taxon>Patellogastropoda</taxon>
        <taxon>Patelloidea</taxon>
        <taxon>Patellidae</taxon>
        <taxon>Patella</taxon>
    </lineage>
</organism>
<dbReference type="PANTHER" id="PTHR33050">
    <property type="entry name" value="REVERSE TRANSCRIPTASE DOMAIN-CONTAINING PROTEIN"/>
    <property type="match status" value="1"/>
</dbReference>
<gene>
    <name evidence="2" type="ORF">SNE40_022245</name>
</gene>
<dbReference type="PROSITE" id="PS50878">
    <property type="entry name" value="RT_POL"/>
    <property type="match status" value="1"/>
</dbReference>
<evidence type="ECO:0000313" key="2">
    <source>
        <dbReference type="EMBL" id="KAK6165294.1"/>
    </source>
</evidence>
<proteinExistence type="predicted"/>
<dbReference type="EMBL" id="JAZGQO010000021">
    <property type="protein sequence ID" value="KAK6165294.1"/>
    <property type="molecule type" value="Genomic_DNA"/>
</dbReference>
<feature type="domain" description="Reverse transcriptase" evidence="1">
    <location>
        <begin position="1"/>
        <end position="120"/>
    </location>
</feature>
<dbReference type="Proteomes" id="UP001347796">
    <property type="component" value="Unassembled WGS sequence"/>
</dbReference>